<evidence type="ECO:0000256" key="1">
    <source>
        <dbReference type="ARBA" id="ARBA00008061"/>
    </source>
</evidence>
<dbReference type="Gene3D" id="2.60.40.1180">
    <property type="entry name" value="Golgi alpha-mannosidase II"/>
    <property type="match status" value="1"/>
</dbReference>
<dbReference type="InterPro" id="IPR006047">
    <property type="entry name" value="GH13_cat_dom"/>
</dbReference>
<dbReference type="Pfam" id="PF00128">
    <property type="entry name" value="Alpha-amylase"/>
    <property type="match status" value="1"/>
</dbReference>
<evidence type="ECO:0000256" key="3">
    <source>
        <dbReference type="ARBA" id="ARBA00022801"/>
    </source>
</evidence>
<dbReference type="GO" id="GO:0004556">
    <property type="term" value="F:alpha-amylase activity"/>
    <property type="evidence" value="ECO:0007669"/>
    <property type="project" value="UniProtKB-UniRule"/>
</dbReference>
<dbReference type="SUPFAM" id="SSF51445">
    <property type="entry name" value="(Trans)glycosidases"/>
    <property type="match status" value="1"/>
</dbReference>
<keyword evidence="4 7" id="KW-0119">Carbohydrate metabolism</keyword>
<feature type="domain" description="Alpha-amylase C-terminal beta-sheet" evidence="10">
    <location>
        <begin position="377"/>
        <end position="444"/>
    </location>
</feature>
<dbReference type="AlphaFoldDB" id="A0A239XVY9"/>
<dbReference type="InterPro" id="IPR017853">
    <property type="entry name" value="GH"/>
</dbReference>
<feature type="domain" description="Glycosyl hydrolase family 13 catalytic" evidence="9">
    <location>
        <begin position="28"/>
        <end position="376"/>
    </location>
</feature>
<evidence type="ECO:0000256" key="7">
    <source>
        <dbReference type="RuleBase" id="RU361134"/>
    </source>
</evidence>
<evidence type="ECO:0000313" key="11">
    <source>
        <dbReference type="EMBL" id="SNV50233.1"/>
    </source>
</evidence>
<dbReference type="InterPro" id="IPR012850">
    <property type="entry name" value="A-amylase_bs_C"/>
</dbReference>
<evidence type="ECO:0000259" key="9">
    <source>
        <dbReference type="SMART" id="SM00642"/>
    </source>
</evidence>
<dbReference type="Gene3D" id="2.60.40.10">
    <property type="entry name" value="Immunoglobulins"/>
    <property type="match status" value="1"/>
</dbReference>
<dbReference type="GO" id="GO:0005509">
    <property type="term" value="F:calcium ion binding"/>
    <property type="evidence" value="ECO:0007669"/>
    <property type="project" value="InterPro"/>
</dbReference>
<feature type="region of interest" description="Disordered" evidence="8">
    <location>
        <begin position="163"/>
        <end position="183"/>
    </location>
</feature>
<dbReference type="InterPro" id="IPR059177">
    <property type="entry name" value="GH29D-like_dom"/>
</dbReference>
<dbReference type="GO" id="GO:0005975">
    <property type="term" value="P:carbohydrate metabolic process"/>
    <property type="evidence" value="ECO:0007669"/>
    <property type="project" value="InterPro"/>
</dbReference>
<dbReference type="Pfam" id="PF13290">
    <property type="entry name" value="CHB_HEX_C_1"/>
    <property type="match status" value="1"/>
</dbReference>
<sequence length="739" mass="79733">MKKILLTIVATVAITGIKAQSEPAYLDDILLQSFGWDEYNQPRNTNEGGLYEFYYSRAGNLKALGFDMIWMPPPSKSTGGVGYFPTELYNFSNTSWGTEAQLRKMLLNMNARGINPIADVVANHRSGTTGWTDFTNPTWGCDAIVSNDEATAAYNSGTAGVTCRPSGAADTGEGFDGSRDMDHTNPVVQSGYKEFLTKLKELGFKGWRWDVAKGFSPSYFGMYINESQPYYSVGENWDGNVEVLKSWINGTYAGGATVSGAFDFALYYNMSNTFATANASNNYNNLNWSGAMAGLAGQFGFAEKAVTFVDNHDTFVQNSAFLGANIPKAYTYILTHPGIPSVFAPHYFGGTYTKDGVTRTYSTANKPIIEKLMAIRKSAGIDAYSHINIDKSENGIYAAYILKRSGDAGPAIAMKIGPYDWTPAGGGWTQVISSPDNEYAVWTKTAVNVPPVIQINEPSGTYSAGASKSISIKATDDSGTTPVIRYTTDGSEPTSASAVYSGPFTINATSTVKAIAFDNANASSGVVERNYTFATPSTQGIVIRFNPSGSGWTQPYIHYWNVQPAGTIADANWNSPVAMTPDPYNPGWFTYTFAGATSVNFLFRNGSSTGTPGSTQTRDINNVTQNNCYVWDATSSNFVRTTDCSALNLATGETDAKDNKTTLQITQNPVTNGEMKVKYTNANRGVIHMFDMSGKAVGSYKLSSNSAEETFRLNGVKAGIYVVQLKSDSGTAAAKVIVK</sequence>
<keyword evidence="5 7" id="KW-0326">Glycosidase</keyword>
<evidence type="ECO:0000313" key="12">
    <source>
        <dbReference type="Proteomes" id="UP000215196"/>
    </source>
</evidence>
<dbReference type="InterPro" id="IPR013780">
    <property type="entry name" value="Glyco_hydro_b"/>
</dbReference>
<evidence type="ECO:0000256" key="5">
    <source>
        <dbReference type="ARBA" id="ARBA00023295"/>
    </source>
</evidence>
<dbReference type="SMART" id="SM00810">
    <property type="entry name" value="Alpha-amyl_C2"/>
    <property type="match status" value="1"/>
</dbReference>
<dbReference type="RefSeq" id="WP_095073324.1">
    <property type="nucleotide sequence ID" value="NZ_LT906465.1"/>
</dbReference>
<keyword evidence="12" id="KW-1185">Reference proteome</keyword>
<dbReference type="KEGG" id="ctak:4412677_02307"/>
<dbReference type="SMART" id="SM00642">
    <property type="entry name" value="Aamy"/>
    <property type="match status" value="1"/>
</dbReference>
<dbReference type="EC" id="3.2.1.1" evidence="7"/>
<accession>A0A239XVY9</accession>
<dbReference type="InterPro" id="IPR013783">
    <property type="entry name" value="Ig-like_fold"/>
</dbReference>
<dbReference type="PRINTS" id="PR00110">
    <property type="entry name" value="ALPHAAMYLASE"/>
</dbReference>
<comment type="catalytic activity">
    <reaction evidence="7">
        <text>Endohydrolysis of (1-&gt;4)-alpha-D-glucosidic linkages in polysaccharides containing three or more (1-&gt;4)-alpha-linked D-glucose units.</text>
        <dbReference type="EC" id="3.2.1.1"/>
    </reaction>
</comment>
<gene>
    <name evidence="11" type="primary">amyP</name>
    <name evidence="11" type="ORF">SAMEA4412677_02307</name>
</gene>
<evidence type="ECO:0000256" key="6">
    <source>
        <dbReference type="RuleBase" id="RU003615"/>
    </source>
</evidence>
<comment type="similarity">
    <text evidence="1 6">Belongs to the glycosyl hydrolase 13 family.</text>
</comment>
<evidence type="ECO:0000256" key="8">
    <source>
        <dbReference type="SAM" id="MobiDB-lite"/>
    </source>
</evidence>
<evidence type="ECO:0000256" key="4">
    <source>
        <dbReference type="ARBA" id="ARBA00023277"/>
    </source>
</evidence>
<proteinExistence type="inferred from homology"/>
<keyword evidence="2" id="KW-0732">Signal</keyword>
<dbReference type="PANTHER" id="PTHR43447">
    <property type="entry name" value="ALPHA-AMYLASE"/>
    <property type="match status" value="1"/>
</dbReference>
<organism evidence="11 12">
    <name type="scientific">Chryseobacterium taklimakanense</name>
    <dbReference type="NCBI Taxonomy" id="536441"/>
    <lineage>
        <taxon>Bacteria</taxon>
        <taxon>Pseudomonadati</taxon>
        <taxon>Bacteroidota</taxon>
        <taxon>Flavobacteriia</taxon>
        <taxon>Flavobacteriales</taxon>
        <taxon>Weeksellaceae</taxon>
        <taxon>Chryseobacterium group</taxon>
        <taxon>Chryseobacterium</taxon>
    </lineage>
</organism>
<dbReference type="EMBL" id="LT906465">
    <property type="protein sequence ID" value="SNV50233.1"/>
    <property type="molecule type" value="Genomic_DNA"/>
</dbReference>
<dbReference type="InterPro" id="IPR006046">
    <property type="entry name" value="Alpha_amylase"/>
</dbReference>
<evidence type="ECO:0000259" key="10">
    <source>
        <dbReference type="SMART" id="SM00810"/>
    </source>
</evidence>
<dbReference type="Gene3D" id="3.20.20.80">
    <property type="entry name" value="Glycosidases"/>
    <property type="match status" value="1"/>
</dbReference>
<name>A0A239XVY9_9FLAO</name>
<dbReference type="InterPro" id="IPR026444">
    <property type="entry name" value="Secre_tail"/>
</dbReference>
<dbReference type="Proteomes" id="UP000215196">
    <property type="component" value="Chromosome 1"/>
</dbReference>
<keyword evidence="3 7" id="KW-0378">Hydrolase</keyword>
<dbReference type="Pfam" id="PF16738">
    <property type="entry name" value="CBM26"/>
    <property type="match status" value="1"/>
</dbReference>
<evidence type="ECO:0000256" key="2">
    <source>
        <dbReference type="ARBA" id="ARBA00022729"/>
    </source>
</evidence>
<reference evidence="11 12" key="1">
    <citation type="submission" date="2017-06" db="EMBL/GenBank/DDBJ databases">
        <authorList>
            <consortium name="Pathogen Informatics"/>
        </authorList>
    </citation>
    <scope>NUCLEOTIDE SEQUENCE [LARGE SCALE GENOMIC DNA]</scope>
    <source>
        <strain evidence="11 12">NCTC13490</strain>
    </source>
</reference>
<dbReference type="NCBIfam" id="TIGR04183">
    <property type="entry name" value="Por_Secre_tail"/>
    <property type="match status" value="1"/>
</dbReference>
<protein>
    <recommendedName>
        <fullName evidence="7">Alpha-amylase</fullName>
        <ecNumber evidence="7">3.2.1.1</ecNumber>
    </recommendedName>
</protein>
<dbReference type="InterPro" id="IPR031965">
    <property type="entry name" value="CBM26"/>
</dbReference>
<dbReference type="Pfam" id="PF18962">
    <property type="entry name" value="Por_Secre_tail"/>
    <property type="match status" value="1"/>
</dbReference>
<dbReference type="Pfam" id="PF07821">
    <property type="entry name" value="Alpha-amyl_C2"/>
    <property type="match status" value="1"/>
</dbReference>